<proteinExistence type="inferred from homology"/>
<comment type="similarity">
    <text evidence="8">Belongs to the insect chemoreceptor superfamily. Gustatory receptor (GR) family.</text>
</comment>
<keyword evidence="3 8" id="KW-0812">Transmembrane</keyword>
<dbReference type="GO" id="GO:0030425">
    <property type="term" value="C:dendrite"/>
    <property type="evidence" value="ECO:0007669"/>
    <property type="project" value="TreeGrafter"/>
</dbReference>
<dbReference type="GO" id="GO:0043025">
    <property type="term" value="C:neuronal cell body"/>
    <property type="evidence" value="ECO:0007669"/>
    <property type="project" value="TreeGrafter"/>
</dbReference>
<keyword evidence="2 8" id="KW-1003">Cell membrane</keyword>
<evidence type="ECO:0000256" key="5">
    <source>
        <dbReference type="ARBA" id="ARBA00023136"/>
    </source>
</evidence>
<evidence type="ECO:0000313" key="10">
    <source>
        <dbReference type="Proteomes" id="UP000027135"/>
    </source>
</evidence>
<dbReference type="InterPro" id="IPR013604">
    <property type="entry name" value="7TM_chemorcpt"/>
</dbReference>
<keyword evidence="5 8" id="KW-0472">Membrane</keyword>
<feature type="transmembrane region" description="Helical" evidence="8">
    <location>
        <begin position="383"/>
        <end position="409"/>
    </location>
</feature>
<dbReference type="GO" id="GO:0005886">
    <property type="term" value="C:plasma membrane"/>
    <property type="evidence" value="ECO:0007669"/>
    <property type="project" value="UniProtKB-SubCell"/>
</dbReference>
<sequence>MKNHELKYNIYFEIELLCFISRLLALAPFSIQKANSAARGKSFQYSDIILTTFQTILILVGFCISELFVAVIDEPVLLSTIRTMWFISSVSYHTTCIVTLILNVTIHRQYLPRILNSINVIDSKLCLRDNREKLFRTRRSSRTKQLSLITLILGINSALSFCFSFNRGIVYNAYTILRTLCNVIFFLIIFQYITLVLVLKTRYEQIYSTLSKLLFTDGTSHDVSVKFNSRRRISILAFNLDVKSRTEDVFMIRDLRQIYSQLHDVLLLINKYYGTTILLVIISILLNLTPSIYLGIILFKDTIVYRHELKQYIESVLLLCWCVSIIFMYVWLNSCCHLVTDEVYKLMVCIHRIQLLPNVTHGTVVELNAFTNQLRDIRVEFSVCGLFALNLQFLCASFGVITSYILVLIQL</sequence>
<keyword evidence="7 8" id="KW-0807">Transducer</keyword>
<evidence type="ECO:0000256" key="6">
    <source>
        <dbReference type="ARBA" id="ARBA00023170"/>
    </source>
</evidence>
<organism evidence="9 10">
    <name type="scientific">Zootermopsis nevadensis</name>
    <name type="common">Dampwood termite</name>
    <dbReference type="NCBI Taxonomy" id="136037"/>
    <lineage>
        <taxon>Eukaryota</taxon>
        <taxon>Metazoa</taxon>
        <taxon>Ecdysozoa</taxon>
        <taxon>Arthropoda</taxon>
        <taxon>Hexapoda</taxon>
        <taxon>Insecta</taxon>
        <taxon>Pterygota</taxon>
        <taxon>Neoptera</taxon>
        <taxon>Polyneoptera</taxon>
        <taxon>Dictyoptera</taxon>
        <taxon>Blattodea</taxon>
        <taxon>Blattoidea</taxon>
        <taxon>Termitoidae</taxon>
        <taxon>Termopsidae</taxon>
        <taxon>Zootermopsis</taxon>
    </lineage>
</organism>
<evidence type="ECO:0000256" key="7">
    <source>
        <dbReference type="ARBA" id="ARBA00023224"/>
    </source>
</evidence>
<keyword evidence="10" id="KW-1185">Reference proteome</keyword>
<dbReference type="Pfam" id="PF08395">
    <property type="entry name" value="7tm_7"/>
    <property type="match status" value="1"/>
</dbReference>
<dbReference type="EMBL" id="KK852660">
    <property type="protein sequence ID" value="KDR19119.1"/>
    <property type="molecule type" value="Genomic_DNA"/>
</dbReference>
<dbReference type="GO" id="GO:0050909">
    <property type="term" value="P:sensory perception of taste"/>
    <property type="evidence" value="ECO:0007669"/>
    <property type="project" value="InterPro"/>
</dbReference>
<protein>
    <recommendedName>
        <fullName evidence="8">Gustatory receptor</fullName>
    </recommendedName>
</protein>
<evidence type="ECO:0000256" key="2">
    <source>
        <dbReference type="ARBA" id="ARBA00022475"/>
    </source>
</evidence>
<evidence type="ECO:0000313" key="9">
    <source>
        <dbReference type="EMBL" id="KDR19119.1"/>
    </source>
</evidence>
<dbReference type="PANTHER" id="PTHR21143">
    <property type="entry name" value="INVERTEBRATE GUSTATORY RECEPTOR"/>
    <property type="match status" value="1"/>
</dbReference>
<feature type="transmembrane region" description="Helical" evidence="8">
    <location>
        <begin position="277"/>
        <end position="299"/>
    </location>
</feature>
<feature type="transmembrane region" description="Helical" evidence="8">
    <location>
        <begin position="84"/>
        <end position="106"/>
    </location>
</feature>
<feature type="transmembrane region" description="Helical" evidence="8">
    <location>
        <begin position="176"/>
        <end position="199"/>
    </location>
</feature>
<gene>
    <name evidence="9" type="ORF">L798_07001</name>
</gene>
<dbReference type="GO" id="GO:0008049">
    <property type="term" value="P:male courtship behavior"/>
    <property type="evidence" value="ECO:0007669"/>
    <property type="project" value="TreeGrafter"/>
</dbReference>
<keyword evidence="4 8" id="KW-1133">Transmembrane helix</keyword>
<dbReference type="InParanoid" id="A0A067R6S6"/>
<reference evidence="9 10" key="1">
    <citation type="journal article" date="2014" name="Nat. Commun.">
        <title>Molecular traces of alternative social organization in a termite genome.</title>
        <authorList>
            <person name="Terrapon N."/>
            <person name="Li C."/>
            <person name="Robertson H.M."/>
            <person name="Ji L."/>
            <person name="Meng X."/>
            <person name="Booth W."/>
            <person name="Chen Z."/>
            <person name="Childers C.P."/>
            <person name="Glastad K.M."/>
            <person name="Gokhale K."/>
            <person name="Gowin J."/>
            <person name="Gronenberg W."/>
            <person name="Hermansen R.A."/>
            <person name="Hu H."/>
            <person name="Hunt B.G."/>
            <person name="Huylmans A.K."/>
            <person name="Khalil S.M."/>
            <person name="Mitchell R.D."/>
            <person name="Munoz-Torres M.C."/>
            <person name="Mustard J.A."/>
            <person name="Pan H."/>
            <person name="Reese J.T."/>
            <person name="Scharf M.E."/>
            <person name="Sun F."/>
            <person name="Vogel H."/>
            <person name="Xiao J."/>
            <person name="Yang W."/>
            <person name="Yang Z."/>
            <person name="Yang Z."/>
            <person name="Zhou J."/>
            <person name="Zhu J."/>
            <person name="Brent C.S."/>
            <person name="Elsik C.G."/>
            <person name="Goodisman M.A."/>
            <person name="Liberles D.A."/>
            <person name="Roe R.M."/>
            <person name="Vargo E.L."/>
            <person name="Vilcinskas A."/>
            <person name="Wang J."/>
            <person name="Bornberg-Bauer E."/>
            <person name="Korb J."/>
            <person name="Zhang G."/>
            <person name="Liebig J."/>
        </authorList>
    </citation>
    <scope>NUCLEOTIDE SEQUENCE [LARGE SCALE GENOMIC DNA]</scope>
    <source>
        <tissue evidence="9">Whole organism</tissue>
    </source>
</reference>
<dbReference type="GO" id="GO:0007165">
    <property type="term" value="P:signal transduction"/>
    <property type="evidence" value="ECO:0007669"/>
    <property type="project" value="UniProtKB-KW"/>
</dbReference>
<feature type="transmembrane region" description="Helical" evidence="8">
    <location>
        <begin position="48"/>
        <end position="72"/>
    </location>
</feature>
<keyword evidence="6 8" id="KW-0675">Receptor</keyword>
<comment type="function">
    <text evidence="8">Gustatory receptor which mediates acceptance or avoidance behavior, depending on its substrates.</text>
</comment>
<name>A0A067R6S6_ZOONE</name>
<evidence type="ECO:0000256" key="3">
    <source>
        <dbReference type="ARBA" id="ARBA00022692"/>
    </source>
</evidence>
<feature type="transmembrane region" description="Helical" evidence="8">
    <location>
        <begin position="311"/>
        <end position="332"/>
    </location>
</feature>
<dbReference type="GO" id="GO:0030424">
    <property type="term" value="C:axon"/>
    <property type="evidence" value="ECO:0007669"/>
    <property type="project" value="TreeGrafter"/>
</dbReference>
<evidence type="ECO:0000256" key="4">
    <source>
        <dbReference type="ARBA" id="ARBA00022989"/>
    </source>
</evidence>
<accession>A0A067R6S6</accession>
<evidence type="ECO:0000256" key="8">
    <source>
        <dbReference type="RuleBase" id="RU363108"/>
    </source>
</evidence>
<dbReference type="Proteomes" id="UP000027135">
    <property type="component" value="Unassembled WGS sequence"/>
</dbReference>
<dbReference type="PANTHER" id="PTHR21143:SF134">
    <property type="entry name" value="GUSTATORY RECEPTOR"/>
    <property type="match status" value="1"/>
</dbReference>
<dbReference type="AlphaFoldDB" id="A0A067R6S6"/>
<dbReference type="GO" id="GO:0007635">
    <property type="term" value="P:chemosensory behavior"/>
    <property type="evidence" value="ECO:0007669"/>
    <property type="project" value="TreeGrafter"/>
</dbReference>
<feature type="transmembrane region" description="Helical" evidence="8">
    <location>
        <begin position="146"/>
        <end position="170"/>
    </location>
</feature>
<evidence type="ECO:0000256" key="1">
    <source>
        <dbReference type="ARBA" id="ARBA00004651"/>
    </source>
</evidence>
<comment type="subcellular location">
    <subcellularLocation>
        <location evidence="1 8">Cell membrane</location>
        <topology evidence="1 8">Multi-pass membrane protein</topology>
    </subcellularLocation>
</comment>